<dbReference type="AlphaFoldDB" id="A0AAU9UWN1"/>
<proteinExistence type="predicted"/>
<dbReference type="PANTHER" id="PTHR47027:SF29">
    <property type="entry name" value="C2H2-TYPE DOMAIN-CONTAINING PROTEIN"/>
    <property type="match status" value="1"/>
</dbReference>
<dbReference type="Pfam" id="PF00078">
    <property type="entry name" value="RVT_1"/>
    <property type="match status" value="1"/>
</dbReference>
<feature type="domain" description="Reverse transcriptase" evidence="1">
    <location>
        <begin position="1"/>
        <end position="130"/>
    </location>
</feature>
<dbReference type="EMBL" id="CAKOGL010000026">
    <property type="protein sequence ID" value="CAH2103885.1"/>
    <property type="molecule type" value="Genomic_DNA"/>
</dbReference>
<dbReference type="PANTHER" id="PTHR47027">
    <property type="entry name" value="REVERSE TRANSCRIPTASE DOMAIN-CONTAINING PROTEIN"/>
    <property type="match status" value="1"/>
</dbReference>
<organism evidence="2 3">
    <name type="scientific">Euphydryas editha</name>
    <name type="common">Edith's checkerspot</name>
    <dbReference type="NCBI Taxonomy" id="104508"/>
    <lineage>
        <taxon>Eukaryota</taxon>
        <taxon>Metazoa</taxon>
        <taxon>Ecdysozoa</taxon>
        <taxon>Arthropoda</taxon>
        <taxon>Hexapoda</taxon>
        <taxon>Insecta</taxon>
        <taxon>Pterygota</taxon>
        <taxon>Neoptera</taxon>
        <taxon>Endopterygota</taxon>
        <taxon>Lepidoptera</taxon>
        <taxon>Glossata</taxon>
        <taxon>Ditrysia</taxon>
        <taxon>Papilionoidea</taxon>
        <taxon>Nymphalidae</taxon>
        <taxon>Nymphalinae</taxon>
        <taxon>Euphydryas</taxon>
    </lineage>
</organism>
<evidence type="ECO:0000313" key="3">
    <source>
        <dbReference type="Proteomes" id="UP001153954"/>
    </source>
</evidence>
<dbReference type="GO" id="GO:0071897">
    <property type="term" value="P:DNA biosynthetic process"/>
    <property type="evidence" value="ECO:0007669"/>
    <property type="project" value="UniProtKB-ARBA"/>
</dbReference>
<evidence type="ECO:0000259" key="1">
    <source>
        <dbReference type="PROSITE" id="PS50878"/>
    </source>
</evidence>
<gene>
    <name evidence="2" type="ORF">EEDITHA_LOCUS18342</name>
</gene>
<dbReference type="Proteomes" id="UP001153954">
    <property type="component" value="Unassembled WGS sequence"/>
</dbReference>
<accession>A0AAU9UWN1</accession>
<dbReference type="InterPro" id="IPR043128">
    <property type="entry name" value="Rev_trsase/Diguanyl_cyclase"/>
</dbReference>
<sequence>MSVQIQNAYTKPIQLHRGVRKGHFLSPKLLTSAMENVFKLLDWKGRDISINNKYISHSRFADDIVIVAKSLQKLQGMLSSLNEASRHVGLGINLDKTKMMLNSHVIPSSITVECITLKVVREYVYLGQIIQLGKNSFEKEADRRPVGLDSIWKATSYLLVVYTSKPENQCLQPVPPACYDLRSRNVDVHSVASP</sequence>
<comment type="caution">
    <text evidence="2">The sequence shown here is derived from an EMBL/GenBank/DDBJ whole genome shotgun (WGS) entry which is preliminary data.</text>
</comment>
<protein>
    <recommendedName>
        <fullName evidence="1">Reverse transcriptase domain-containing protein</fullName>
    </recommendedName>
</protein>
<dbReference type="PROSITE" id="PS50878">
    <property type="entry name" value="RT_POL"/>
    <property type="match status" value="1"/>
</dbReference>
<dbReference type="SUPFAM" id="SSF56672">
    <property type="entry name" value="DNA/RNA polymerases"/>
    <property type="match status" value="1"/>
</dbReference>
<reference evidence="2" key="1">
    <citation type="submission" date="2022-03" db="EMBL/GenBank/DDBJ databases">
        <authorList>
            <person name="Tunstrom K."/>
        </authorList>
    </citation>
    <scope>NUCLEOTIDE SEQUENCE</scope>
</reference>
<evidence type="ECO:0000313" key="2">
    <source>
        <dbReference type="EMBL" id="CAH2103885.1"/>
    </source>
</evidence>
<dbReference type="InterPro" id="IPR000477">
    <property type="entry name" value="RT_dom"/>
</dbReference>
<keyword evidence="3" id="KW-1185">Reference proteome</keyword>
<name>A0AAU9UWN1_EUPED</name>
<dbReference type="InterPro" id="IPR043502">
    <property type="entry name" value="DNA/RNA_pol_sf"/>
</dbReference>
<dbReference type="Gene3D" id="3.30.70.270">
    <property type="match status" value="1"/>
</dbReference>